<evidence type="ECO:0000313" key="3">
    <source>
        <dbReference type="Proteomes" id="UP000800036"/>
    </source>
</evidence>
<evidence type="ECO:0000313" key="2">
    <source>
        <dbReference type="EMBL" id="KAF1969539.1"/>
    </source>
</evidence>
<gene>
    <name evidence="2" type="ORF">BU23DRAFT_236844</name>
</gene>
<accession>A0A6A5V011</accession>
<evidence type="ECO:0000256" key="1">
    <source>
        <dbReference type="SAM" id="Phobius"/>
    </source>
</evidence>
<name>A0A6A5V011_9PLEO</name>
<proteinExistence type="predicted"/>
<keyword evidence="1" id="KW-1133">Transmembrane helix</keyword>
<keyword evidence="1" id="KW-0472">Membrane</keyword>
<protein>
    <submittedName>
        <fullName evidence="2">Uncharacterized protein</fullName>
    </submittedName>
</protein>
<keyword evidence="1" id="KW-0812">Transmembrane</keyword>
<organism evidence="2 3">
    <name type="scientific">Bimuria novae-zelandiae CBS 107.79</name>
    <dbReference type="NCBI Taxonomy" id="1447943"/>
    <lineage>
        <taxon>Eukaryota</taxon>
        <taxon>Fungi</taxon>
        <taxon>Dikarya</taxon>
        <taxon>Ascomycota</taxon>
        <taxon>Pezizomycotina</taxon>
        <taxon>Dothideomycetes</taxon>
        <taxon>Pleosporomycetidae</taxon>
        <taxon>Pleosporales</taxon>
        <taxon>Massarineae</taxon>
        <taxon>Didymosphaeriaceae</taxon>
        <taxon>Bimuria</taxon>
    </lineage>
</organism>
<keyword evidence="3" id="KW-1185">Reference proteome</keyword>
<reference evidence="2" key="1">
    <citation type="journal article" date="2020" name="Stud. Mycol.">
        <title>101 Dothideomycetes genomes: a test case for predicting lifestyles and emergence of pathogens.</title>
        <authorList>
            <person name="Haridas S."/>
            <person name="Albert R."/>
            <person name="Binder M."/>
            <person name="Bloem J."/>
            <person name="Labutti K."/>
            <person name="Salamov A."/>
            <person name="Andreopoulos B."/>
            <person name="Baker S."/>
            <person name="Barry K."/>
            <person name="Bills G."/>
            <person name="Bluhm B."/>
            <person name="Cannon C."/>
            <person name="Castanera R."/>
            <person name="Culley D."/>
            <person name="Daum C."/>
            <person name="Ezra D."/>
            <person name="Gonzalez J."/>
            <person name="Henrissat B."/>
            <person name="Kuo A."/>
            <person name="Liang C."/>
            <person name="Lipzen A."/>
            <person name="Lutzoni F."/>
            <person name="Magnuson J."/>
            <person name="Mondo S."/>
            <person name="Nolan M."/>
            <person name="Ohm R."/>
            <person name="Pangilinan J."/>
            <person name="Park H.-J."/>
            <person name="Ramirez L."/>
            <person name="Alfaro M."/>
            <person name="Sun H."/>
            <person name="Tritt A."/>
            <person name="Yoshinaga Y."/>
            <person name="Zwiers L.-H."/>
            <person name="Turgeon B."/>
            <person name="Goodwin S."/>
            <person name="Spatafora J."/>
            <person name="Crous P."/>
            <person name="Grigoriev I."/>
        </authorList>
    </citation>
    <scope>NUCLEOTIDE SEQUENCE</scope>
    <source>
        <strain evidence="2">CBS 107.79</strain>
    </source>
</reference>
<dbReference type="AlphaFoldDB" id="A0A6A5V011"/>
<feature type="transmembrane region" description="Helical" evidence="1">
    <location>
        <begin position="218"/>
        <end position="238"/>
    </location>
</feature>
<dbReference type="Proteomes" id="UP000800036">
    <property type="component" value="Unassembled WGS sequence"/>
</dbReference>
<dbReference type="EMBL" id="ML976708">
    <property type="protein sequence ID" value="KAF1969539.1"/>
    <property type="molecule type" value="Genomic_DNA"/>
</dbReference>
<sequence>MACLPAQSILDPGTNDGRCFAASRLARHLGQYYSSDWYSFFASSVHCFSAHPARWNCFYEKSAIQISCVLTTQQLLIICILSCAFPSNLALRLPLATALRVTTVLDKASGTSSSSLPTFNGLRQYLSLTVLPRMVQLSIRGGANITPPRRHRRFVEVMQHRDSRARWAALMKHAPCAQVKIFHSRAWRFARWLPSFKPNADGLDSFTNTIPRRHHWRFATRIVLGLTIFACNLAQAFWAY</sequence>